<evidence type="ECO:0000313" key="1">
    <source>
        <dbReference type="EMBL" id="TRU80117.1"/>
    </source>
</evidence>
<organism evidence="1 2">
    <name type="scientific">Microcystis viridis Mv_BB_P_19951000_S68D</name>
    <dbReference type="NCBI Taxonomy" id="2486270"/>
    <lineage>
        <taxon>Bacteria</taxon>
        <taxon>Bacillati</taxon>
        <taxon>Cyanobacteriota</taxon>
        <taxon>Cyanophyceae</taxon>
        <taxon>Oscillatoriophycideae</taxon>
        <taxon>Chroococcales</taxon>
        <taxon>Microcystaceae</taxon>
        <taxon>Microcystis</taxon>
    </lineage>
</organism>
<dbReference type="EMBL" id="SFAZ01000017">
    <property type="protein sequence ID" value="TRU80117.1"/>
    <property type="molecule type" value="Genomic_DNA"/>
</dbReference>
<evidence type="ECO:0000313" key="2">
    <source>
        <dbReference type="Proteomes" id="UP000320674"/>
    </source>
</evidence>
<sequence length="371" mass="42549">MHNNYRRAIKSLNKTIVDIVYAMGDSPDPYAEQKRKEITERFNTILKQKGLEKFALKKDEVVDWGADDTILKAFARQLPEIKLKIVISNPDAIMHYEQESAKKVVDQLVKNLKINETKDNNFDAQVLIFTWYSKDDSFTEENTQKYGKNEKQDKSDQELIEKMNSLSKDVQKKTIIVDARMPNGAWNTSTIPSSDKFLAFGAWGTFGNSLGQTLAMAKLLHFYNQPNKAAIQRQLLLEAIAHDAFLIGYQEGRNPQGSLQVALNIKKLNYSKQYESAEETQKVFQVINQVLNERIKANGRQESLSLNNTKFTFVPQLWRTFESQVFINDGLLSIAGVYVNDEKTFNPETFNPTVAIKNVKKFNLKELINEF</sequence>
<protein>
    <submittedName>
        <fullName evidence="1">DUF4127 family protein</fullName>
    </submittedName>
</protein>
<dbReference type="Proteomes" id="UP000320674">
    <property type="component" value="Unassembled WGS sequence"/>
</dbReference>
<reference evidence="1 2" key="1">
    <citation type="submission" date="2019-01" db="EMBL/GenBank/DDBJ databases">
        <title>Coherence of Microcystis species and biogeography revealed through population genomics.</title>
        <authorList>
            <person name="Perez-Carrascal O.M."/>
            <person name="Terrat Y."/>
            <person name="Giani A."/>
            <person name="Fortin N."/>
            <person name="Tromas N."/>
            <person name="Shapiro B.J."/>
        </authorList>
    </citation>
    <scope>NUCLEOTIDE SEQUENCE [LARGE SCALE GENOMIC DNA]</scope>
    <source>
        <strain evidence="1">Mv_BB_P_19951000_S68D</strain>
    </source>
</reference>
<name>A0A552I9J3_MICVR</name>
<dbReference type="AlphaFoldDB" id="A0A552I9J3"/>
<comment type="caution">
    <text evidence="1">The sequence shown here is derived from an EMBL/GenBank/DDBJ whole genome shotgun (WGS) entry which is preliminary data.</text>
</comment>
<accession>A0A552I9J3</accession>
<dbReference type="InterPro" id="IPR025394">
    <property type="entry name" value="DUF4127"/>
</dbReference>
<dbReference type="Pfam" id="PF13552">
    <property type="entry name" value="DUF4127"/>
    <property type="match status" value="1"/>
</dbReference>
<gene>
    <name evidence="1" type="ORF">EWV77_00910</name>
</gene>
<proteinExistence type="predicted"/>